<dbReference type="PROSITE" id="PS51257">
    <property type="entry name" value="PROKAR_LIPOPROTEIN"/>
    <property type="match status" value="1"/>
</dbReference>
<dbReference type="EMBL" id="BEXT01000001">
    <property type="protein sequence ID" value="GBC61222.1"/>
    <property type="molecule type" value="Genomic_DNA"/>
</dbReference>
<evidence type="ECO:0000313" key="1">
    <source>
        <dbReference type="EMBL" id="GBC61222.1"/>
    </source>
</evidence>
<reference evidence="2" key="2">
    <citation type="submission" date="2019-01" db="EMBL/GenBank/DDBJ databases">
        <title>Genome sequence of Desulfonema ishimotonii strain Tokyo 01.</title>
        <authorList>
            <person name="Fukui M."/>
        </authorList>
    </citation>
    <scope>NUCLEOTIDE SEQUENCE [LARGE SCALE GENOMIC DNA]</scope>
    <source>
        <strain evidence="2">Tokyo 01</strain>
    </source>
</reference>
<dbReference type="AlphaFoldDB" id="A0A401FW61"/>
<sequence length="271" mass="31293">MRFIINILCCILAFSSCTEIKKYHSIHAGPKPIAVVIERNPGIRVTGSETPLSVLYENGTLIYSEQSEADIPFYMKKELEPEDFKILKNEICMTEKFKKLRNSYNLCPNILGSTTVEIYMSDGKNSKAVSVYGYGIELEKIHDRIPYPDKNDKLPDEFRRIFRKLTGLNFIEAEKWTPDYIEIMIWPYGNAPEKSANWPSGWPSLSHPLTRKRGDSYSLYMPGLEKNDLNDFLDNLKPKQAVLINGDKWSVDCRFVFPGEPLWMKAFNKMQ</sequence>
<evidence type="ECO:0000313" key="2">
    <source>
        <dbReference type="Proteomes" id="UP000288096"/>
    </source>
</evidence>
<comment type="caution">
    <text evidence="1">The sequence shown here is derived from an EMBL/GenBank/DDBJ whole genome shotgun (WGS) entry which is preliminary data.</text>
</comment>
<proteinExistence type="predicted"/>
<gene>
    <name evidence="1" type="ORF">DENIS_2182</name>
</gene>
<organism evidence="1 2">
    <name type="scientific">Desulfonema ishimotonii</name>
    <dbReference type="NCBI Taxonomy" id="45657"/>
    <lineage>
        <taxon>Bacteria</taxon>
        <taxon>Pseudomonadati</taxon>
        <taxon>Thermodesulfobacteriota</taxon>
        <taxon>Desulfobacteria</taxon>
        <taxon>Desulfobacterales</taxon>
        <taxon>Desulfococcaceae</taxon>
        <taxon>Desulfonema</taxon>
    </lineage>
</organism>
<keyword evidence="2" id="KW-1185">Reference proteome</keyword>
<dbReference type="Proteomes" id="UP000288096">
    <property type="component" value="Unassembled WGS sequence"/>
</dbReference>
<name>A0A401FW61_9BACT</name>
<protein>
    <recommendedName>
        <fullName evidence="3">Lipoprotein</fullName>
    </recommendedName>
</protein>
<evidence type="ECO:0008006" key="3">
    <source>
        <dbReference type="Google" id="ProtNLM"/>
    </source>
</evidence>
<reference evidence="2" key="1">
    <citation type="submission" date="2017-11" db="EMBL/GenBank/DDBJ databases">
        <authorList>
            <person name="Watanabe M."/>
            <person name="Kojima H."/>
        </authorList>
    </citation>
    <scope>NUCLEOTIDE SEQUENCE [LARGE SCALE GENOMIC DNA]</scope>
    <source>
        <strain evidence="2">Tokyo 01</strain>
    </source>
</reference>
<accession>A0A401FW61</accession>